<keyword evidence="1" id="KW-0732">Signal</keyword>
<organism evidence="2 3">
    <name type="scientific">Chitinophaga rhizophila</name>
    <dbReference type="NCBI Taxonomy" id="2866212"/>
    <lineage>
        <taxon>Bacteria</taxon>
        <taxon>Pseudomonadati</taxon>
        <taxon>Bacteroidota</taxon>
        <taxon>Chitinophagia</taxon>
        <taxon>Chitinophagales</taxon>
        <taxon>Chitinophagaceae</taxon>
        <taxon>Chitinophaga</taxon>
    </lineage>
</organism>
<sequence length="846" mass="96363">MKYILLLLLLPTLVSAQVYSSVDPVLSKDYAEQLRKLRSTIDPVDSLAYKRNTILKLKGQFTPGIPISRMKVTADNLQISPSLTRYITIGTIYSGTIELKTHNRLPKLQDTYVQGSPVNGAPAWRGAETGELFSYGPALSSLEYDGSSYPFDQHGKLVPSGTGNGRAADNYPNDILRAAVVHSHNLSVRSELFRYGKRNWNFDFTLGRKDEKSIIRENKSVMNNLRGEIGTHWKWLTITGNYIYKDDTRTHGNRNGLLNRTYQYAMLTPVSFDNEQGSTYQNMQRSFSDKADNPFFLLHADNSYKWSEQNGSLTLNAKKGAYSASVSQALQNISERNRESYTRGTAGWPEGMYTDRRQKDLNYLLQADVTRDIQYAGNHFSSEIKYKYSYGNSNTRINYQSDNTNYRYNRSSHDMSLVMHNKYWKNNFTASLNAGNNAYMSNTITRSSFFLPALEAGVIFDRLLNMPVLLKVTSNYHTVNSELPINRSLAYTNLLQYTTDQSQHYRPTREIASYDELKPIRNREWSNHLTLIYRSAFSLDVDGYIKSINDDIFPQYQDGKLLLKNMANVRTSGIEVTIQEGWMRGTKAFNTSTILSFHTYRTAVIKVHDGYNYTPIAGFRNVHKTLIEGQPLGVITGSSYQRDNAGNIIIGPDGFPLVDNSQRVIGNPIPDFVLKLGESFHWKNLSLQTDLEWKKGGQTWNGTQAVLDYYGRSAVSGEQRNVSSYVFEGITADGHRNETPVTFYDPSKPVTSNRWTRYGLTGVTEAYVQKADYLRFNTIHLSYRQDLNKGKQRLTFATYVNNILLWSPYKGADTEQLLFDQANTSGLDFFNLLAMKTYGFNVTYQF</sequence>
<evidence type="ECO:0000313" key="2">
    <source>
        <dbReference type="EMBL" id="MBW8683385.1"/>
    </source>
</evidence>
<dbReference type="SUPFAM" id="SSF56935">
    <property type="entry name" value="Porins"/>
    <property type="match status" value="1"/>
</dbReference>
<protein>
    <recommendedName>
        <fullName evidence="4">TonB-dependent receptor</fullName>
    </recommendedName>
</protein>
<proteinExistence type="predicted"/>
<dbReference type="Proteomes" id="UP000812961">
    <property type="component" value="Unassembled WGS sequence"/>
</dbReference>
<comment type="caution">
    <text evidence="2">The sequence shown here is derived from an EMBL/GenBank/DDBJ whole genome shotgun (WGS) entry which is preliminary data.</text>
</comment>
<evidence type="ECO:0000313" key="3">
    <source>
        <dbReference type="Proteomes" id="UP000812961"/>
    </source>
</evidence>
<feature type="chain" id="PRO_5045364895" description="TonB-dependent receptor" evidence="1">
    <location>
        <begin position="17"/>
        <end position="846"/>
    </location>
</feature>
<accession>A0ABS7G7V6</accession>
<dbReference type="EMBL" id="JAICCF010000001">
    <property type="protein sequence ID" value="MBW8683385.1"/>
    <property type="molecule type" value="Genomic_DNA"/>
</dbReference>
<keyword evidence="3" id="KW-1185">Reference proteome</keyword>
<feature type="signal peptide" evidence="1">
    <location>
        <begin position="1"/>
        <end position="16"/>
    </location>
</feature>
<name>A0ABS7G7V6_9BACT</name>
<reference evidence="2 3" key="1">
    <citation type="submission" date="2021-08" db="EMBL/GenBank/DDBJ databases">
        <title>The genome sequence of Chitinophaga sp. B61.</title>
        <authorList>
            <person name="Zhang X."/>
        </authorList>
    </citation>
    <scope>NUCLEOTIDE SEQUENCE [LARGE SCALE GENOMIC DNA]</scope>
    <source>
        <strain evidence="2 3">B61</strain>
    </source>
</reference>
<dbReference type="RefSeq" id="WP_220248606.1">
    <property type="nucleotide sequence ID" value="NZ_JAICCF010000001.1"/>
</dbReference>
<gene>
    <name evidence="2" type="ORF">K1Y79_03480</name>
</gene>
<evidence type="ECO:0008006" key="4">
    <source>
        <dbReference type="Google" id="ProtNLM"/>
    </source>
</evidence>
<evidence type="ECO:0000256" key="1">
    <source>
        <dbReference type="SAM" id="SignalP"/>
    </source>
</evidence>